<name>A0A9P8PZK9_WICPI</name>
<dbReference type="Proteomes" id="UP000774326">
    <property type="component" value="Unassembled WGS sequence"/>
</dbReference>
<proteinExistence type="predicted"/>
<reference evidence="1" key="2">
    <citation type="submission" date="2021-01" db="EMBL/GenBank/DDBJ databases">
        <authorList>
            <person name="Schikora-Tamarit M.A."/>
        </authorList>
    </citation>
    <scope>NUCLEOTIDE SEQUENCE</scope>
    <source>
        <strain evidence="1">CBS2887</strain>
    </source>
</reference>
<sequence>MDGLWSHESFDTDLTQFSPMTRQLDTTEWDLDVGIVVGVDPNHTRFQILSHQSGSGDILDTDGDNWTKDLLLDNLEVWLHVSKDGWLNEVTLLQVWSAWNITPKNDSGTFLLTGLEVAQDLLVLDLGDLWTNNNTVFEWHTLWVFLLNVFFQSSEELLVNGVLDVDSGGTGTDLTHVGENTDSRPGNSFFEVTVIENQHWGLTTSFNGTWFQVDSGIGLDLSGCEGGPGEGDLVDTQVLNQGVTSNHTGTRQDLDDTWWETSFFTKLDKLNGVIKPQTPIGSMMVYANFLEVVGMVLPWILSVQPARYLITSKVSSTSNLALLSYGLPASLASMAANKSKINIFRTSSMDLGDHFIRSWVDRTDKFTRFCGNEFVVYE</sequence>
<evidence type="ECO:0000313" key="1">
    <source>
        <dbReference type="EMBL" id="KAH3681251.1"/>
    </source>
</evidence>
<accession>A0A9P8PZK9</accession>
<dbReference type="EMBL" id="JAEUBG010004514">
    <property type="protein sequence ID" value="KAH3681251.1"/>
    <property type="molecule type" value="Genomic_DNA"/>
</dbReference>
<dbReference type="AlphaFoldDB" id="A0A9P8PZK9"/>
<comment type="caution">
    <text evidence="1">The sequence shown here is derived from an EMBL/GenBank/DDBJ whole genome shotgun (WGS) entry which is preliminary data.</text>
</comment>
<evidence type="ECO:0000313" key="2">
    <source>
        <dbReference type="Proteomes" id="UP000774326"/>
    </source>
</evidence>
<gene>
    <name evidence="1" type="ORF">WICPIJ_007789</name>
</gene>
<reference evidence="1" key="1">
    <citation type="journal article" date="2021" name="Open Biol.">
        <title>Shared evolutionary footprints suggest mitochondrial oxidative damage underlies multiple complex I losses in fungi.</title>
        <authorList>
            <person name="Schikora-Tamarit M.A."/>
            <person name="Marcet-Houben M."/>
            <person name="Nosek J."/>
            <person name="Gabaldon T."/>
        </authorList>
    </citation>
    <scope>NUCLEOTIDE SEQUENCE</scope>
    <source>
        <strain evidence="1">CBS2887</strain>
    </source>
</reference>
<keyword evidence="2" id="KW-1185">Reference proteome</keyword>
<protein>
    <submittedName>
        <fullName evidence="1">Uncharacterized protein</fullName>
    </submittedName>
</protein>
<organism evidence="1 2">
    <name type="scientific">Wickerhamomyces pijperi</name>
    <name type="common">Yeast</name>
    <name type="synonym">Pichia pijperi</name>
    <dbReference type="NCBI Taxonomy" id="599730"/>
    <lineage>
        <taxon>Eukaryota</taxon>
        <taxon>Fungi</taxon>
        <taxon>Dikarya</taxon>
        <taxon>Ascomycota</taxon>
        <taxon>Saccharomycotina</taxon>
        <taxon>Saccharomycetes</taxon>
        <taxon>Phaffomycetales</taxon>
        <taxon>Wickerhamomycetaceae</taxon>
        <taxon>Wickerhamomyces</taxon>
    </lineage>
</organism>